<dbReference type="Proteomes" id="UP000000752">
    <property type="component" value="Chromosome"/>
</dbReference>
<organism evidence="1 2">
    <name type="scientific">Pyrococcus horikoshii (strain ATCC 700860 / DSM 12428 / JCM 9974 / NBRC 100139 / OT-3)</name>
    <dbReference type="NCBI Taxonomy" id="70601"/>
    <lineage>
        <taxon>Archaea</taxon>
        <taxon>Methanobacteriati</taxon>
        <taxon>Methanobacteriota</taxon>
        <taxon>Thermococci</taxon>
        <taxon>Thermococcales</taxon>
        <taxon>Thermococcaceae</taxon>
        <taxon>Pyrococcus</taxon>
    </lineage>
</organism>
<evidence type="ECO:0000313" key="1">
    <source>
        <dbReference type="EMBL" id="BAA30574.1"/>
    </source>
</evidence>
<dbReference type="KEGG" id="pho:PH1467"/>
<dbReference type="RefSeq" id="WP_010885548.1">
    <property type="nucleotide sequence ID" value="NC_000961.1"/>
</dbReference>
<dbReference type="OrthoDB" id="85297at2157"/>
<dbReference type="STRING" id="70601.gene:9378444"/>
<protein>
    <submittedName>
        <fullName evidence="1">Uncharacterized protein</fullName>
    </submittedName>
</protein>
<dbReference type="EMBL" id="BA000001">
    <property type="protein sequence ID" value="BAA30574.1"/>
    <property type="molecule type" value="Genomic_DNA"/>
</dbReference>
<proteinExistence type="predicted"/>
<dbReference type="eggNOG" id="arCOG05776">
    <property type="taxonomic scope" value="Archaea"/>
</dbReference>
<reference evidence="1 2" key="1">
    <citation type="journal article" date="1998" name="DNA Res.">
        <title>Complete sequence and gene organization of the genome of a hyper-thermophilic archaebacterium, Pyrococcus horikoshii OT3.</title>
        <authorList>
            <person name="Kawarabayasi Y."/>
            <person name="Sawada M."/>
            <person name="Horikawa H."/>
            <person name="Haikawa Y."/>
            <person name="Hino Y."/>
            <person name="Yamamoto S."/>
            <person name="Sekine M."/>
            <person name="Baba S."/>
            <person name="Kosugi H."/>
            <person name="Hosoyama A."/>
            <person name="Nagai Y."/>
            <person name="Sakai M."/>
            <person name="Ogura K."/>
            <person name="Otuka R."/>
            <person name="Nakazawa H."/>
            <person name="Takamiya M."/>
            <person name="Ohfuku Y."/>
            <person name="Funahashi T."/>
            <person name="Tanaka T."/>
            <person name="Kudoh Y."/>
            <person name="Yamazaki J."/>
            <person name="Kushida N."/>
            <person name="Oguchi A."/>
            <person name="Aoki K."/>
            <person name="Nakamura Y."/>
            <person name="Robb T.F."/>
            <person name="Horikoshi K."/>
            <person name="Masuchi Y."/>
            <person name="Shizuya H."/>
            <person name="Kikuchi H."/>
        </authorList>
    </citation>
    <scope>NUCLEOTIDE SEQUENCE [LARGE SCALE GENOMIC DNA]</scope>
    <source>
        <strain evidence="2">ATCC 700860 / DSM 12428 / JCM 9974 / NBRC 100139 / OT-3</strain>
    </source>
</reference>
<evidence type="ECO:0000313" key="2">
    <source>
        <dbReference type="Proteomes" id="UP000000752"/>
    </source>
</evidence>
<dbReference type="EnsemblBacteria" id="BAA30574">
    <property type="protein sequence ID" value="BAA30574"/>
    <property type="gene ID" value="BAA30574"/>
</dbReference>
<gene>
    <name evidence="1" type="ordered locus">PH1467</name>
</gene>
<sequence>MKDMLPLYSLARELARDLVFEVDDEVVTLSIRGVLIAKINSNSYNFSFFEVSEDEFILALQTSGYIVYLGIESDNEISEDAYSSIGRILISELMPYVNLLVEKAKSIGYSGVDILLDDDMSPTLKEAMYEILIKHRRGKTPYEQFEIA</sequence>
<dbReference type="AlphaFoldDB" id="O59136"/>
<name>O59136_PYRHO</name>
<dbReference type="GeneID" id="1443786"/>
<accession>O59136</accession>
<keyword evidence="2" id="KW-1185">Reference proteome</keyword>
<dbReference type="PIR" id="F71021">
    <property type="entry name" value="F71021"/>
</dbReference>